<name>A0A4V1G7L4_9ENTR</name>
<feature type="transmembrane region" description="Helical" evidence="1">
    <location>
        <begin position="111"/>
        <end position="135"/>
    </location>
</feature>
<evidence type="ECO:0000256" key="1">
    <source>
        <dbReference type="SAM" id="Phobius"/>
    </source>
</evidence>
<dbReference type="Proteomes" id="UP000302163">
    <property type="component" value="Chromosome"/>
</dbReference>
<evidence type="ECO:0000313" key="2">
    <source>
        <dbReference type="EMBL" id="QCT20057.1"/>
    </source>
</evidence>
<feature type="transmembrane region" description="Helical" evidence="1">
    <location>
        <begin position="234"/>
        <end position="252"/>
    </location>
</feature>
<dbReference type="OrthoDB" id="6904622at2"/>
<reference evidence="2 3" key="1">
    <citation type="submission" date="2019-05" db="EMBL/GenBank/DDBJ databases">
        <title>Complete genome sequence of Izhakiella calystegiae KSNA2, an endophyte isolated from beach morning glory (Calystegia soldanella).</title>
        <authorList>
            <person name="Jiang L."/>
            <person name="Jeong J.C."/>
            <person name="Kim C.Y."/>
            <person name="Kim D.H."/>
            <person name="Kim S.W."/>
            <person name="Lee j."/>
        </authorList>
    </citation>
    <scope>NUCLEOTIDE SEQUENCE [LARGE SCALE GENOMIC DNA]</scope>
    <source>
        <strain evidence="2 3">KSNA2</strain>
    </source>
</reference>
<gene>
    <name evidence="2" type="ORF">FEM41_10555</name>
</gene>
<feature type="transmembrane region" description="Helical" evidence="1">
    <location>
        <begin position="210"/>
        <end position="227"/>
    </location>
</feature>
<feature type="transmembrane region" description="Helical" evidence="1">
    <location>
        <begin position="37"/>
        <end position="70"/>
    </location>
</feature>
<accession>A0A4V1G7L4</accession>
<protein>
    <recommendedName>
        <fullName evidence="4">MASE1 domain-containing protein</fullName>
    </recommendedName>
</protein>
<sequence length="419" mass="47103">MSSGRLYLSLAIWCALYFATGYLSLYLDDPISRVSLVWFPAGIAVSAFLIVGRPYWLVLFVLLFIVRTLLDVTMRHTLETSLIHSAISLTNDIAIAWCVRRLARPNDRLHAVLIWLLATLLVSAIAALLGCSWLAMRHEIDFRQTVWIWWAANVVGTILITTIVMGLCWKPEPFTPGRWLVGGLLWLLLCASAWYVFHQPIGGPRGQAELFGLACIPVVLMIAIPVLGGNRMGAFSLLCFSAIVIYYSWQWLGPFFIPGLRHGEPLLLAQCYLSGTALLLSFVYIQKRIVADRQQQQRQGPGHGRAAYYLEPESGHLAWDENIDTPLSQQLSGIDRVDQLLALLSAEDREAIQARWQAARHGELPDDIFHFHLTLTPSHRIPLQESKLVALRGPEGMALVGYWDEVSHSKVSIHRHREA</sequence>
<feature type="transmembrane region" description="Helical" evidence="1">
    <location>
        <begin position="267"/>
        <end position="285"/>
    </location>
</feature>
<proteinExistence type="predicted"/>
<evidence type="ECO:0008006" key="4">
    <source>
        <dbReference type="Google" id="ProtNLM"/>
    </source>
</evidence>
<organism evidence="2 3">
    <name type="scientific">Jejubacter calystegiae</name>
    <dbReference type="NCBI Taxonomy" id="2579935"/>
    <lineage>
        <taxon>Bacteria</taxon>
        <taxon>Pseudomonadati</taxon>
        <taxon>Pseudomonadota</taxon>
        <taxon>Gammaproteobacteria</taxon>
        <taxon>Enterobacterales</taxon>
        <taxon>Enterobacteriaceae</taxon>
        <taxon>Jejubacter</taxon>
    </lineage>
</organism>
<feature type="transmembrane region" description="Helical" evidence="1">
    <location>
        <begin position="179"/>
        <end position="198"/>
    </location>
</feature>
<keyword evidence="3" id="KW-1185">Reference proteome</keyword>
<evidence type="ECO:0000313" key="3">
    <source>
        <dbReference type="Proteomes" id="UP000302163"/>
    </source>
</evidence>
<keyword evidence="1" id="KW-1133">Transmembrane helix</keyword>
<feature type="transmembrane region" description="Helical" evidence="1">
    <location>
        <begin position="6"/>
        <end position="25"/>
    </location>
</feature>
<dbReference type="AlphaFoldDB" id="A0A4V1G7L4"/>
<dbReference type="RefSeq" id="WP_138095933.1">
    <property type="nucleotide sequence ID" value="NZ_CP040428.1"/>
</dbReference>
<dbReference type="KEGG" id="izh:FEM41_10555"/>
<keyword evidence="1" id="KW-0812">Transmembrane</keyword>
<keyword evidence="1" id="KW-0472">Membrane</keyword>
<dbReference type="EMBL" id="CP040428">
    <property type="protein sequence ID" value="QCT20057.1"/>
    <property type="molecule type" value="Genomic_DNA"/>
</dbReference>
<feature type="transmembrane region" description="Helical" evidence="1">
    <location>
        <begin position="147"/>
        <end position="167"/>
    </location>
</feature>